<dbReference type="Proteomes" id="UP000002071">
    <property type="component" value="Chromosome"/>
</dbReference>
<keyword evidence="2" id="KW-1185">Reference proteome</keyword>
<dbReference type="EMBL" id="CP001687">
    <property type="protein sequence ID" value="ACV13043.1"/>
    <property type="molecule type" value="Genomic_DNA"/>
</dbReference>
<dbReference type="GeneID" id="8385191"/>
<proteinExistence type="predicted"/>
<protein>
    <submittedName>
        <fullName evidence="1">Uncharacterized protein</fullName>
    </submittedName>
</protein>
<dbReference type="RefSeq" id="WP_015790605.1">
    <property type="nucleotide sequence ID" value="NC_013158.1"/>
</dbReference>
<evidence type="ECO:0000313" key="1">
    <source>
        <dbReference type="EMBL" id="ACV13043.1"/>
    </source>
</evidence>
<dbReference type="OrthoDB" id="284158at2157"/>
<name>C7NRT8_HALUD</name>
<organism evidence="1 2">
    <name type="scientific">Halorhabdus utahensis (strain DSM 12940 / JCM 11049 / AX-2)</name>
    <dbReference type="NCBI Taxonomy" id="519442"/>
    <lineage>
        <taxon>Archaea</taxon>
        <taxon>Methanobacteriati</taxon>
        <taxon>Methanobacteriota</taxon>
        <taxon>Stenosarchaea group</taxon>
        <taxon>Halobacteria</taxon>
        <taxon>Halobacteriales</taxon>
        <taxon>Haloarculaceae</taxon>
        <taxon>Halorhabdus</taxon>
    </lineage>
</organism>
<dbReference type="InterPro" id="IPR043867">
    <property type="entry name" value="DUF5827"/>
</dbReference>
<dbReference type="STRING" id="519442.Huta_2882"/>
<evidence type="ECO:0000313" key="2">
    <source>
        <dbReference type="Proteomes" id="UP000002071"/>
    </source>
</evidence>
<gene>
    <name evidence="1" type="ordered locus">Huta_2882</name>
</gene>
<dbReference type="Pfam" id="PF19145">
    <property type="entry name" value="DUF5827"/>
    <property type="match status" value="1"/>
</dbReference>
<dbReference type="KEGG" id="hut:Huta_2882"/>
<dbReference type="AlphaFoldDB" id="C7NRT8"/>
<dbReference type="eggNOG" id="arCOG04635">
    <property type="taxonomic scope" value="Archaea"/>
</dbReference>
<dbReference type="HOGENOM" id="CLU_2230317_0_0_2"/>
<accession>C7NRT8</accession>
<reference evidence="1 2" key="1">
    <citation type="journal article" date="2009" name="Stand. Genomic Sci.">
        <title>Complete genome sequence of Halorhabdus utahensis type strain (AX-2).</title>
        <authorList>
            <person name="Anderson I."/>
            <person name="Tindall B.J."/>
            <person name="Pomrenke H."/>
            <person name="Goker M."/>
            <person name="Lapidus A."/>
            <person name="Nolan M."/>
            <person name="Copeland A."/>
            <person name="Glavina Del Rio T."/>
            <person name="Chen F."/>
            <person name="Tice H."/>
            <person name="Cheng J.F."/>
            <person name="Lucas S."/>
            <person name="Chertkov O."/>
            <person name="Bruce D."/>
            <person name="Brettin T."/>
            <person name="Detter J.C."/>
            <person name="Han C."/>
            <person name="Goodwin L."/>
            <person name="Land M."/>
            <person name="Hauser L."/>
            <person name="Chang Y.J."/>
            <person name="Jeffries C.D."/>
            <person name="Pitluck S."/>
            <person name="Pati A."/>
            <person name="Mavromatis K."/>
            <person name="Ivanova N."/>
            <person name="Ovchinnikova G."/>
            <person name="Chen A."/>
            <person name="Palaniappan K."/>
            <person name="Chain P."/>
            <person name="Rohde M."/>
            <person name="Bristow J."/>
            <person name="Eisen J.A."/>
            <person name="Markowitz V."/>
            <person name="Hugenholtz P."/>
            <person name="Kyrpides N.C."/>
            <person name="Klenk H.P."/>
        </authorList>
    </citation>
    <scope>NUCLEOTIDE SEQUENCE [LARGE SCALE GENOMIC DNA]</scope>
    <source>
        <strain evidence="2">DSM 12940 / JCM 11049 / AX-2</strain>
    </source>
</reference>
<sequence>MPRPRSDFDDLRPLEFRDPEEVLAADRMYTIYEIARLLQGVDPDAELDVETENVLLDWAIPWVLNHADAFVFAEPSGDTEPGYYGLAADS</sequence>